<dbReference type="EMBL" id="FNJM01000001">
    <property type="protein sequence ID" value="SDO93618.1"/>
    <property type="molecule type" value="Genomic_DNA"/>
</dbReference>
<dbReference type="Pfam" id="PF10646">
    <property type="entry name" value="Germane"/>
    <property type="match status" value="1"/>
</dbReference>
<evidence type="ECO:0000259" key="2">
    <source>
        <dbReference type="SMART" id="SM00909"/>
    </source>
</evidence>
<evidence type="ECO:0000256" key="1">
    <source>
        <dbReference type="SAM" id="SignalP"/>
    </source>
</evidence>
<dbReference type="AlphaFoldDB" id="A0A1H0NM37"/>
<protein>
    <submittedName>
        <fullName evidence="3">Sporulation and spore germination</fullName>
    </submittedName>
</protein>
<accession>A0A1H0NM37</accession>
<organism evidence="3 4">
    <name type="scientific">Clostridium gasigenes</name>
    <dbReference type="NCBI Taxonomy" id="94869"/>
    <lineage>
        <taxon>Bacteria</taxon>
        <taxon>Bacillati</taxon>
        <taxon>Bacillota</taxon>
        <taxon>Clostridia</taxon>
        <taxon>Eubacteriales</taxon>
        <taxon>Clostridiaceae</taxon>
        <taxon>Clostridium</taxon>
    </lineage>
</organism>
<dbReference type="RefSeq" id="WP_089966178.1">
    <property type="nucleotide sequence ID" value="NZ_CP071376.1"/>
</dbReference>
<dbReference type="SMART" id="SM00909">
    <property type="entry name" value="Germane"/>
    <property type="match status" value="1"/>
</dbReference>
<keyword evidence="4" id="KW-1185">Reference proteome</keyword>
<feature type="domain" description="GerMN" evidence="2">
    <location>
        <begin position="101"/>
        <end position="190"/>
    </location>
</feature>
<name>A0A1H0NM37_9CLOT</name>
<feature type="chain" id="PRO_5039582026" evidence="1">
    <location>
        <begin position="21"/>
        <end position="210"/>
    </location>
</feature>
<dbReference type="PROSITE" id="PS51257">
    <property type="entry name" value="PROKAR_LIPOPROTEIN"/>
    <property type="match status" value="1"/>
</dbReference>
<evidence type="ECO:0000313" key="3">
    <source>
        <dbReference type="EMBL" id="SDO93618.1"/>
    </source>
</evidence>
<sequence>MKKKLLVILSILTFSLMLISCNKEISKPNTEADLSQDDNIKQNDNIKTNFEEAKDTQSTDTDNTDVVKKENKSVRLYFYDVVNDNIIYYDDTIEVTDKAVTNALVNALKNPTKPDVTPAIAKNISVTSAKLDKENNIFTMDFKDNFVSEMNLGSGSESNTLKAIVNTIGYNFKVDNVIITLGGKPYSSGHISMNDGESFKVSLENVIKLD</sequence>
<dbReference type="InterPro" id="IPR019606">
    <property type="entry name" value="GerMN"/>
</dbReference>
<dbReference type="GeneID" id="65311021"/>
<dbReference type="STRING" id="94869.SAMN04488529_101872"/>
<gene>
    <name evidence="3" type="ORF">SAMN04488529_101872</name>
</gene>
<evidence type="ECO:0000313" key="4">
    <source>
        <dbReference type="Proteomes" id="UP000198597"/>
    </source>
</evidence>
<keyword evidence="1" id="KW-0732">Signal</keyword>
<proteinExistence type="predicted"/>
<reference evidence="3 4" key="1">
    <citation type="submission" date="2016-10" db="EMBL/GenBank/DDBJ databases">
        <authorList>
            <person name="de Groot N.N."/>
        </authorList>
    </citation>
    <scope>NUCLEOTIDE SEQUENCE [LARGE SCALE GENOMIC DNA]</scope>
    <source>
        <strain evidence="3 4">DSM 12272</strain>
    </source>
</reference>
<feature type="signal peptide" evidence="1">
    <location>
        <begin position="1"/>
        <end position="20"/>
    </location>
</feature>
<dbReference type="Proteomes" id="UP000198597">
    <property type="component" value="Unassembled WGS sequence"/>
</dbReference>
<dbReference type="OrthoDB" id="1683231at2"/>